<organism evidence="1">
    <name type="scientific">mine drainage metagenome</name>
    <dbReference type="NCBI Taxonomy" id="410659"/>
    <lineage>
        <taxon>unclassified sequences</taxon>
        <taxon>metagenomes</taxon>
        <taxon>ecological metagenomes</taxon>
    </lineage>
</organism>
<feature type="non-terminal residue" evidence="1">
    <location>
        <position position="73"/>
    </location>
</feature>
<dbReference type="InterPro" id="IPR011518">
    <property type="entry name" value="Transposase_36"/>
</dbReference>
<name>T1C0Z2_9ZZZZ</name>
<reference evidence="1" key="2">
    <citation type="journal article" date="2014" name="ISME J.">
        <title>Microbial stratification in low pH oxic and suboxic macroscopic growths along an acid mine drainage.</title>
        <authorList>
            <person name="Mendez-Garcia C."/>
            <person name="Mesa V."/>
            <person name="Sprenger R.R."/>
            <person name="Richter M."/>
            <person name="Diez M.S."/>
            <person name="Solano J."/>
            <person name="Bargiela R."/>
            <person name="Golyshina O.V."/>
            <person name="Manteca A."/>
            <person name="Ramos J.L."/>
            <person name="Gallego J.R."/>
            <person name="Llorente I."/>
            <person name="Martins Dos Santos V.A."/>
            <person name="Jensen O.N."/>
            <person name="Pelaez A.I."/>
            <person name="Sanchez J."/>
            <person name="Ferrer M."/>
        </authorList>
    </citation>
    <scope>NUCLEOTIDE SEQUENCE</scope>
</reference>
<dbReference type="AlphaFoldDB" id="T1C0Z2"/>
<comment type="caution">
    <text evidence="1">The sequence shown here is derived from an EMBL/GenBank/DDBJ whole genome shotgun (WGS) entry which is preliminary data.</text>
</comment>
<sequence length="73" mass="8354">MLKGKAIPYGMYDIKANEGWVNIGNDHDTAEFAVESIRKWWKLLEKKRYPDAERLMIAADGGGSNGSRVRLWK</sequence>
<accession>T1C0Z2</accession>
<gene>
    <name evidence="1" type="ORF">B1A_03857</name>
</gene>
<protein>
    <submittedName>
        <fullName evidence="1">Transposase, Rhodopirellula-type</fullName>
    </submittedName>
</protein>
<dbReference type="EMBL" id="AUZX01002818">
    <property type="protein sequence ID" value="EQD75667.1"/>
    <property type="molecule type" value="Genomic_DNA"/>
</dbReference>
<proteinExistence type="predicted"/>
<dbReference type="Pfam" id="PF07592">
    <property type="entry name" value="DDE_Tnp_ISAZ013"/>
    <property type="match status" value="1"/>
</dbReference>
<evidence type="ECO:0000313" key="1">
    <source>
        <dbReference type="EMBL" id="EQD75667.1"/>
    </source>
</evidence>
<reference evidence="1" key="1">
    <citation type="submission" date="2013-08" db="EMBL/GenBank/DDBJ databases">
        <authorList>
            <person name="Mendez C."/>
            <person name="Richter M."/>
            <person name="Ferrer M."/>
            <person name="Sanchez J."/>
        </authorList>
    </citation>
    <scope>NUCLEOTIDE SEQUENCE</scope>
</reference>